<evidence type="ECO:0000313" key="5">
    <source>
        <dbReference type="Proteomes" id="UP000321362"/>
    </source>
</evidence>
<dbReference type="Pfam" id="PF00722">
    <property type="entry name" value="Glyco_hydro_16"/>
    <property type="match status" value="1"/>
</dbReference>
<dbReference type="GO" id="GO:0005975">
    <property type="term" value="P:carbohydrate metabolic process"/>
    <property type="evidence" value="ECO:0007669"/>
    <property type="project" value="InterPro"/>
</dbReference>
<protein>
    <submittedName>
        <fullName evidence="4">Glycoside hydrolase family 16 protein</fullName>
    </submittedName>
</protein>
<reference evidence="4 5" key="1">
    <citation type="journal article" date="2013" name="J. Microbiol.">
        <title>Mucilaginibacter ginsenosidivorax sp. nov., with ginsenoside converting activity isolated from sediment.</title>
        <authorList>
            <person name="Kim J.K."/>
            <person name="Choi T.E."/>
            <person name="Liu Q.M."/>
            <person name="Park H.Y."/>
            <person name="Yi T.H."/>
            <person name="Yoon M.H."/>
            <person name="Kim S.C."/>
            <person name="Im W.T."/>
        </authorList>
    </citation>
    <scope>NUCLEOTIDE SEQUENCE [LARGE SCALE GENOMIC DNA]</scope>
    <source>
        <strain evidence="4 5">KHI28</strain>
    </source>
</reference>
<dbReference type="InterPro" id="IPR000757">
    <property type="entry name" value="Beta-glucanase-like"/>
</dbReference>
<name>A0A5B8W8W1_9SPHI</name>
<feature type="chain" id="PRO_5023085006" evidence="2">
    <location>
        <begin position="28"/>
        <end position="298"/>
    </location>
</feature>
<comment type="similarity">
    <text evidence="1">Belongs to the glycosyl hydrolase 16 family.</text>
</comment>
<proteinExistence type="inferred from homology"/>
<evidence type="ECO:0000259" key="3">
    <source>
        <dbReference type="PROSITE" id="PS51762"/>
    </source>
</evidence>
<dbReference type="InterPro" id="IPR050546">
    <property type="entry name" value="Glycosyl_Hydrlase_16"/>
</dbReference>
<dbReference type="GO" id="GO:0004553">
    <property type="term" value="F:hydrolase activity, hydrolyzing O-glycosyl compounds"/>
    <property type="evidence" value="ECO:0007669"/>
    <property type="project" value="InterPro"/>
</dbReference>
<organism evidence="4 5">
    <name type="scientific">Mucilaginibacter ginsenosidivorax</name>
    <dbReference type="NCBI Taxonomy" id="862126"/>
    <lineage>
        <taxon>Bacteria</taxon>
        <taxon>Pseudomonadati</taxon>
        <taxon>Bacteroidota</taxon>
        <taxon>Sphingobacteriia</taxon>
        <taxon>Sphingobacteriales</taxon>
        <taxon>Sphingobacteriaceae</taxon>
        <taxon>Mucilaginibacter</taxon>
    </lineage>
</organism>
<gene>
    <name evidence="4" type="ORF">FSB76_30075</name>
</gene>
<dbReference type="PROSITE" id="PS51762">
    <property type="entry name" value="GH16_2"/>
    <property type="match status" value="1"/>
</dbReference>
<dbReference type="InterPro" id="IPR013320">
    <property type="entry name" value="ConA-like_dom_sf"/>
</dbReference>
<evidence type="ECO:0000313" key="4">
    <source>
        <dbReference type="EMBL" id="QEC79999.1"/>
    </source>
</evidence>
<dbReference type="Gene3D" id="2.60.120.200">
    <property type="match status" value="1"/>
</dbReference>
<feature type="signal peptide" evidence="2">
    <location>
        <begin position="1"/>
        <end position="27"/>
    </location>
</feature>
<dbReference type="AlphaFoldDB" id="A0A5B8W8W1"/>
<dbReference type="KEGG" id="mgk:FSB76_30075"/>
<sequence>MINYRKYRYCFFLPLCAMLMPTTPSFAQKKKSTLKTAEKVIFFDDFSEKKLDRSKWGAEITGQHNNNELQAYIDTNTTAFLVNGAAAEGAKNGALVIRPQSMPGFKTKDGQNFDFISARLTTENKFEFTYGKAEARIKLTDGAGLWPAWWMLGKGAWPECGEIDIMEYVGEKDWASAAVHGPGYFGETPFVNRQYFTAGNDVTQWHTYAVEWTPDALNFIYDGKLMFRVNKKMTNHYGKWAFDTKKYLILNYALGGAYPVKINGVTSPYNGMPASSVNLVKNGEAKMLVDWVRVTQKE</sequence>
<keyword evidence="4" id="KW-0378">Hydrolase</keyword>
<dbReference type="SUPFAM" id="SSF49899">
    <property type="entry name" value="Concanavalin A-like lectins/glucanases"/>
    <property type="match status" value="1"/>
</dbReference>
<accession>A0A5B8W8W1</accession>
<feature type="domain" description="GH16" evidence="3">
    <location>
        <begin position="24"/>
        <end position="298"/>
    </location>
</feature>
<dbReference type="PANTHER" id="PTHR10963:SF55">
    <property type="entry name" value="GLYCOSIDE HYDROLASE FAMILY 16 PROTEIN"/>
    <property type="match status" value="1"/>
</dbReference>
<evidence type="ECO:0000256" key="2">
    <source>
        <dbReference type="SAM" id="SignalP"/>
    </source>
</evidence>
<dbReference type="Proteomes" id="UP000321362">
    <property type="component" value="Chromosome"/>
</dbReference>
<dbReference type="CDD" id="cd08023">
    <property type="entry name" value="GH16_laminarinase_like"/>
    <property type="match status" value="1"/>
</dbReference>
<keyword evidence="2" id="KW-0732">Signal</keyword>
<evidence type="ECO:0000256" key="1">
    <source>
        <dbReference type="ARBA" id="ARBA00006865"/>
    </source>
</evidence>
<dbReference type="EMBL" id="CP042437">
    <property type="protein sequence ID" value="QEC79999.1"/>
    <property type="molecule type" value="Genomic_DNA"/>
</dbReference>
<dbReference type="PANTHER" id="PTHR10963">
    <property type="entry name" value="GLYCOSYL HYDROLASE-RELATED"/>
    <property type="match status" value="1"/>
</dbReference>
<keyword evidence="5" id="KW-1185">Reference proteome</keyword>